<evidence type="ECO:0000256" key="13">
    <source>
        <dbReference type="SAM" id="MobiDB-lite"/>
    </source>
</evidence>
<keyword evidence="5" id="KW-0479">Metal-binding</keyword>
<dbReference type="Pfam" id="PF02769">
    <property type="entry name" value="AIRS_C"/>
    <property type="match status" value="2"/>
</dbReference>
<dbReference type="Gene3D" id="3.40.50.880">
    <property type="match status" value="1"/>
</dbReference>
<keyword evidence="6" id="KW-0547">Nucleotide-binding</keyword>
<dbReference type="InterPro" id="IPR010918">
    <property type="entry name" value="PurM-like_C_dom"/>
</dbReference>
<dbReference type="eggNOG" id="KOG1907">
    <property type="taxonomic scope" value="Eukaryota"/>
</dbReference>
<dbReference type="SUPFAM" id="SSF55326">
    <property type="entry name" value="PurM N-terminal domain-like"/>
    <property type="match status" value="2"/>
</dbReference>
<dbReference type="GO" id="GO:0005737">
    <property type="term" value="C:cytoplasm"/>
    <property type="evidence" value="ECO:0007669"/>
    <property type="project" value="TreeGrafter"/>
</dbReference>
<comment type="pathway">
    <text evidence="1">Purine metabolism; IMP biosynthesis via de novo pathway; 5-amino-1-(5-phospho-D-ribosyl)imidazole from N(2)-formyl-N(1)-(5-phospho-D-ribosyl)glycinamide: step 1/2.</text>
</comment>
<evidence type="ECO:0000256" key="7">
    <source>
        <dbReference type="ARBA" id="ARBA00022755"/>
    </source>
</evidence>
<evidence type="ECO:0000256" key="4">
    <source>
        <dbReference type="ARBA" id="ARBA00022598"/>
    </source>
</evidence>
<reference evidence="19 20" key="1">
    <citation type="journal article" date="2010" name="Nature">
        <title>The Ectocarpus genome and the independent evolution of multicellularity in brown algae.</title>
        <authorList>
            <person name="Cock J.M."/>
            <person name="Sterck L."/>
            <person name="Rouze P."/>
            <person name="Scornet D."/>
            <person name="Allen A.E."/>
            <person name="Amoutzias G."/>
            <person name="Anthouard V."/>
            <person name="Artiguenave F."/>
            <person name="Aury J.M."/>
            <person name="Badger J.H."/>
            <person name="Beszteri B."/>
            <person name="Billiau K."/>
            <person name="Bonnet E."/>
            <person name="Bothwell J.H."/>
            <person name="Bowler C."/>
            <person name="Boyen C."/>
            <person name="Brownlee C."/>
            <person name="Carrano C.J."/>
            <person name="Charrier B."/>
            <person name="Cho G.Y."/>
            <person name="Coelho S.M."/>
            <person name="Collen J."/>
            <person name="Corre E."/>
            <person name="Da Silva C."/>
            <person name="Delage L."/>
            <person name="Delaroque N."/>
            <person name="Dittami S.M."/>
            <person name="Doulbeau S."/>
            <person name="Elias M."/>
            <person name="Farnham G."/>
            <person name="Gachon C.M."/>
            <person name="Gschloessl B."/>
            <person name="Heesch S."/>
            <person name="Jabbari K."/>
            <person name="Jubin C."/>
            <person name="Kawai H."/>
            <person name="Kimura K."/>
            <person name="Kloareg B."/>
            <person name="Kupper F.C."/>
            <person name="Lang D."/>
            <person name="Le Bail A."/>
            <person name="Leblanc C."/>
            <person name="Lerouge P."/>
            <person name="Lohr M."/>
            <person name="Lopez P.J."/>
            <person name="Martens C."/>
            <person name="Maumus F."/>
            <person name="Michel G."/>
            <person name="Miranda-Saavedra D."/>
            <person name="Morales J."/>
            <person name="Moreau H."/>
            <person name="Motomura T."/>
            <person name="Nagasato C."/>
            <person name="Napoli C.A."/>
            <person name="Nelson D.R."/>
            <person name="Nyvall-Collen P."/>
            <person name="Peters A.F."/>
            <person name="Pommier C."/>
            <person name="Potin P."/>
            <person name="Poulain J."/>
            <person name="Quesneville H."/>
            <person name="Read B."/>
            <person name="Rensing S.A."/>
            <person name="Ritter A."/>
            <person name="Rousvoal S."/>
            <person name="Samanta M."/>
            <person name="Samson G."/>
            <person name="Schroeder D.C."/>
            <person name="Segurens B."/>
            <person name="Strittmatter M."/>
            <person name="Tonon T."/>
            <person name="Tregear J.W."/>
            <person name="Valentin K."/>
            <person name="von Dassow P."/>
            <person name="Yamagishi T."/>
            <person name="Van de Peer Y."/>
            <person name="Wincker P."/>
        </authorList>
    </citation>
    <scope>NUCLEOTIDE SEQUENCE [LARGE SCALE GENOMIC DNA]</scope>
    <source>
        <strain evidence="20">Ec32 / CCAP1310/4</strain>
    </source>
</reference>
<evidence type="ECO:0000259" key="18">
    <source>
        <dbReference type="Pfam" id="PF22689"/>
    </source>
</evidence>
<dbReference type="STRING" id="2880.D8LIP1"/>
<dbReference type="Proteomes" id="UP000002630">
    <property type="component" value="Linkage Group LG23"/>
</dbReference>
<dbReference type="SUPFAM" id="SSF109736">
    <property type="entry name" value="FGAM synthase PurL, linker domain"/>
    <property type="match status" value="1"/>
</dbReference>
<dbReference type="InterPro" id="IPR036921">
    <property type="entry name" value="PurM-like_N_sf"/>
</dbReference>
<feature type="domain" description="PurM-like C-terminal" evidence="15">
    <location>
        <begin position="953"/>
        <end position="1088"/>
    </location>
</feature>
<evidence type="ECO:0000259" key="16">
    <source>
        <dbReference type="Pfam" id="PF18072"/>
    </source>
</evidence>
<feature type="domain" description="PurM-like C-terminal" evidence="15">
    <location>
        <begin position="541"/>
        <end position="696"/>
    </location>
</feature>
<keyword evidence="14" id="KW-0732">Signal</keyword>
<dbReference type="CDD" id="cd02204">
    <property type="entry name" value="PurL_repeat2"/>
    <property type="match status" value="1"/>
</dbReference>
<comment type="similarity">
    <text evidence="2">In the N-terminal section; belongs to the FGAMS family.</text>
</comment>
<dbReference type="PROSITE" id="PS51273">
    <property type="entry name" value="GATASE_TYPE_1"/>
    <property type="match status" value="1"/>
</dbReference>
<evidence type="ECO:0000313" key="19">
    <source>
        <dbReference type="EMBL" id="CBN75951.1"/>
    </source>
</evidence>
<name>D8LIP1_ECTSI</name>
<dbReference type="GO" id="GO:0046872">
    <property type="term" value="F:metal ion binding"/>
    <property type="evidence" value="ECO:0007669"/>
    <property type="project" value="UniProtKB-KW"/>
</dbReference>
<dbReference type="PANTHER" id="PTHR10099">
    <property type="entry name" value="PHOSPHORIBOSYLFORMYLGLYCINAMIDINE SYNTHASE"/>
    <property type="match status" value="1"/>
</dbReference>
<feature type="domain" description="Phosphoribosylformylglycinamidine synthase N-terminal" evidence="17">
    <location>
        <begin position="132"/>
        <end position="251"/>
    </location>
</feature>
<evidence type="ECO:0000256" key="8">
    <source>
        <dbReference type="ARBA" id="ARBA00022840"/>
    </source>
</evidence>
<dbReference type="Pfam" id="PF18072">
    <property type="entry name" value="FGAR-AT_linker"/>
    <property type="match status" value="1"/>
</dbReference>
<proteinExistence type="inferred from homology"/>
<evidence type="ECO:0000256" key="1">
    <source>
        <dbReference type="ARBA" id="ARBA00004920"/>
    </source>
</evidence>
<keyword evidence="8" id="KW-0067">ATP-binding</keyword>
<dbReference type="GO" id="GO:0005524">
    <property type="term" value="F:ATP binding"/>
    <property type="evidence" value="ECO:0007669"/>
    <property type="project" value="UniProtKB-KW"/>
</dbReference>
<dbReference type="Gene3D" id="3.90.650.10">
    <property type="entry name" value="PurM-like C-terminal domain"/>
    <property type="match status" value="2"/>
</dbReference>
<evidence type="ECO:0000256" key="6">
    <source>
        <dbReference type="ARBA" id="ARBA00022741"/>
    </source>
</evidence>
<evidence type="ECO:0000256" key="5">
    <source>
        <dbReference type="ARBA" id="ARBA00022723"/>
    </source>
</evidence>
<dbReference type="Gene3D" id="1.10.8.750">
    <property type="entry name" value="Phosphoribosylformylglycinamidine synthase, linker domain"/>
    <property type="match status" value="1"/>
</dbReference>
<evidence type="ECO:0000259" key="15">
    <source>
        <dbReference type="Pfam" id="PF02769"/>
    </source>
</evidence>
<dbReference type="EC" id="6.3.5.3" evidence="3"/>
<dbReference type="SUPFAM" id="SSF52317">
    <property type="entry name" value="Class I glutamine amidotransferase-like"/>
    <property type="match status" value="1"/>
</dbReference>
<dbReference type="Pfam" id="PF22689">
    <property type="entry name" value="FGAR-AT_PurM_N-like"/>
    <property type="match status" value="1"/>
</dbReference>
<feature type="signal peptide" evidence="14">
    <location>
        <begin position="1"/>
        <end position="15"/>
    </location>
</feature>
<accession>D8LIP1</accession>
<dbReference type="FunFam" id="3.30.1330.10:FF:000007">
    <property type="entry name" value="Phosphoribosylformylglycinamidine synthase, putative"/>
    <property type="match status" value="1"/>
</dbReference>
<dbReference type="InterPro" id="IPR029062">
    <property type="entry name" value="Class_I_gatase-like"/>
</dbReference>
<dbReference type="OMA" id="LSANWMW"/>
<dbReference type="EMBL" id="FN649748">
    <property type="protein sequence ID" value="CBN75951.1"/>
    <property type="molecule type" value="Genomic_DNA"/>
</dbReference>
<dbReference type="SUPFAM" id="SSF56042">
    <property type="entry name" value="PurM C-terminal domain-like"/>
    <property type="match status" value="2"/>
</dbReference>
<dbReference type="UniPathway" id="UPA00074">
    <property type="reaction ID" value="UER00128"/>
</dbReference>
<dbReference type="InParanoid" id="D8LIP1"/>
<dbReference type="InterPro" id="IPR036604">
    <property type="entry name" value="PurS-like_sf"/>
</dbReference>
<evidence type="ECO:0000256" key="14">
    <source>
        <dbReference type="SAM" id="SignalP"/>
    </source>
</evidence>
<evidence type="ECO:0000256" key="3">
    <source>
        <dbReference type="ARBA" id="ARBA00012747"/>
    </source>
</evidence>
<dbReference type="GO" id="GO:0006189">
    <property type="term" value="P:'de novo' IMP biosynthetic process"/>
    <property type="evidence" value="ECO:0007669"/>
    <property type="project" value="UniProtKB-UniPathway"/>
</dbReference>
<dbReference type="InterPro" id="IPR041609">
    <property type="entry name" value="PurL_linker"/>
</dbReference>
<keyword evidence="7" id="KW-0658">Purine biosynthesis</keyword>
<evidence type="ECO:0000259" key="17">
    <source>
        <dbReference type="Pfam" id="PF18076"/>
    </source>
</evidence>
<gene>
    <name evidence="19" type="ORF">Esi_0220_0048</name>
</gene>
<dbReference type="CDD" id="cd02203">
    <property type="entry name" value="PurL_repeat1"/>
    <property type="match status" value="1"/>
</dbReference>
<dbReference type="SUPFAM" id="SSF82697">
    <property type="entry name" value="PurS-like"/>
    <property type="match status" value="1"/>
</dbReference>
<dbReference type="PANTHER" id="PTHR10099:SF1">
    <property type="entry name" value="PHOSPHORIBOSYLFORMYLGLYCINAMIDINE SYNTHASE"/>
    <property type="match status" value="1"/>
</dbReference>
<organism evidence="19 20">
    <name type="scientific">Ectocarpus siliculosus</name>
    <name type="common">Brown alga</name>
    <name type="synonym">Conferva siliculosa</name>
    <dbReference type="NCBI Taxonomy" id="2880"/>
    <lineage>
        <taxon>Eukaryota</taxon>
        <taxon>Sar</taxon>
        <taxon>Stramenopiles</taxon>
        <taxon>Ochrophyta</taxon>
        <taxon>PX clade</taxon>
        <taxon>Phaeophyceae</taxon>
        <taxon>Ectocarpales</taxon>
        <taxon>Ectocarpaceae</taxon>
        <taxon>Ectocarpus</taxon>
    </lineage>
</organism>
<evidence type="ECO:0000256" key="2">
    <source>
        <dbReference type="ARBA" id="ARBA00008608"/>
    </source>
</evidence>
<evidence type="ECO:0000256" key="11">
    <source>
        <dbReference type="ARBA" id="ARBA00029823"/>
    </source>
</evidence>
<feature type="domain" description="FGAR-AT PurM N-terminal-like" evidence="18">
    <location>
        <begin position="769"/>
        <end position="922"/>
    </location>
</feature>
<feature type="compositionally biased region" description="Basic and acidic residues" evidence="13">
    <location>
        <begin position="102"/>
        <end position="112"/>
    </location>
</feature>
<dbReference type="InterPro" id="IPR040707">
    <property type="entry name" value="FGAR-AT_N"/>
</dbReference>
<evidence type="ECO:0000256" key="10">
    <source>
        <dbReference type="ARBA" id="ARBA00022962"/>
    </source>
</evidence>
<dbReference type="Pfam" id="PF13507">
    <property type="entry name" value="GATase_5"/>
    <property type="match status" value="1"/>
</dbReference>
<dbReference type="InterPro" id="IPR010073">
    <property type="entry name" value="PurL_large"/>
</dbReference>
<keyword evidence="4" id="KW-0436">Ligase</keyword>
<dbReference type="FunFam" id="3.90.650.10:FF:000024">
    <property type="entry name" value="Phosphoribosylformylglycinamidine synthase"/>
    <property type="match status" value="1"/>
</dbReference>
<protein>
    <recommendedName>
        <fullName evidence="3">phosphoribosylformylglycinamidine synthase</fullName>
        <ecNumber evidence="3">6.3.5.3</ecNumber>
    </recommendedName>
    <alternativeName>
        <fullName evidence="12">Formylglycinamide ribonucleotide amidotransferase</fullName>
    </alternativeName>
    <alternativeName>
        <fullName evidence="11">Formylglycinamide ribotide amidotransferase</fullName>
    </alternativeName>
</protein>
<dbReference type="NCBIfam" id="NF003672">
    <property type="entry name" value="PRK05297.1"/>
    <property type="match status" value="1"/>
</dbReference>
<evidence type="ECO:0000313" key="20">
    <source>
        <dbReference type="Proteomes" id="UP000002630"/>
    </source>
</evidence>
<dbReference type="InterPro" id="IPR036676">
    <property type="entry name" value="PurM-like_C_sf"/>
</dbReference>
<feature type="domain" description="Phosphoribosylformylglycinamidine synthase linker" evidence="16">
    <location>
        <begin position="280"/>
        <end position="328"/>
    </location>
</feature>
<keyword evidence="9" id="KW-0460">Magnesium</keyword>
<dbReference type="NCBIfam" id="TIGR01735">
    <property type="entry name" value="FGAM_synt"/>
    <property type="match status" value="1"/>
</dbReference>
<dbReference type="InterPro" id="IPR055181">
    <property type="entry name" value="FGAR-AT_PurM_N-like"/>
</dbReference>
<keyword evidence="10" id="KW-0315">Glutamine amidotransferase</keyword>
<keyword evidence="20" id="KW-1185">Reference proteome</keyword>
<evidence type="ECO:0000256" key="12">
    <source>
        <dbReference type="ARBA" id="ARBA00032632"/>
    </source>
</evidence>
<feature type="compositionally biased region" description="Low complexity" evidence="13">
    <location>
        <begin position="49"/>
        <end position="71"/>
    </location>
</feature>
<dbReference type="GO" id="GO:0004642">
    <property type="term" value="F:phosphoribosylformylglycinamidine synthase activity"/>
    <property type="evidence" value="ECO:0007669"/>
    <property type="project" value="UniProtKB-EC"/>
</dbReference>
<dbReference type="Pfam" id="PF18076">
    <property type="entry name" value="FGAR-AT_N"/>
    <property type="match status" value="1"/>
</dbReference>
<dbReference type="SMART" id="SM01211">
    <property type="entry name" value="GATase_5"/>
    <property type="match status" value="1"/>
</dbReference>
<dbReference type="OrthoDB" id="6666987at2759"/>
<dbReference type="EMBL" id="FN648399">
    <property type="protein sequence ID" value="CBN75951.1"/>
    <property type="molecule type" value="Genomic_DNA"/>
</dbReference>
<feature type="compositionally biased region" description="Low complexity" evidence="13">
    <location>
        <begin position="84"/>
        <end position="100"/>
    </location>
</feature>
<feature type="chain" id="PRO_5012135634" description="phosphoribosylformylglycinamidine synthase" evidence="14">
    <location>
        <begin position="16"/>
        <end position="1295"/>
    </location>
</feature>
<dbReference type="FunFam" id="1.10.8.750:FF:000001">
    <property type="entry name" value="Putative phosphoribosylformylglycinamidine synthase"/>
    <property type="match status" value="1"/>
</dbReference>
<sequence>MHVAAFAFLAPLASRQQAAAPKQQQQQGPVFVAKEYPATRWLRRPYAASTSTSSSSFEEGSGSRSPWWSRSTGWLHRRAGPQISSPSSSTSMSATAEVTSPSEKKMKTGSTHEAKTACPEAGVESIATEHCFNVEVDKARPMDAGQKDALQWLLRETFEPEKTSESSFLSGEQGGDSSKSVLLVEVGPRLSFESAVSSNAKSVCRASGIEGVTRLEVSRRFLVSSARPLGEAERASFVALVHDRMTEMEYPEPLQTFHSGEEAEPVVVVPILAEGREALVAINETRGLGFDDWDLEFYEKLFKEKLGRDPTDVELFDMGQANSEHSRHWFFSGKMVIDGEEQAKTLFKLVKETLPKGAANNSIIAFHDNSSAIRGPLCPVALPSTPGKPSAIKSGERTLHPILTAETHNFPSGVAPFPGAETGTGGRLRDVMATGRGAKPIAGISSYCVGNLRIPGYPLPWEEDWPYASNLATPLDIEIGASNGASDYGNKFGEPVVHGFTRSFGQRLPGGERFEYVKPIMFSAGIGQMDAVHADKGDPGVGMWVVKVGGPAYRIGLGGGAASSRVGDAKTSSLDFDAVQRGDAEMENRLNRLMRACVELGDDNPIISIHDQGAGGNGNVLKEIVDPAGATYDIRKVHVGDETMSVLEIWGAEYQENNALLIKPESTETFLAMAKRENCPASLLGKVSGDGKVTVKDSRDGSVPYDLPLKEVLGDLPQKTFTDVSVPIKSSPLDVPLAPPAPAAGNGGKGNPAAMGALDRVLRLLQVGSKRFLTNKVDRSVTGLVAQQQCVGPLQTPLADCGVVASSHLATTGIATSCGEQPMKGLLDPAAMARLTVAESLTNIMWAKLTSLEDIKASGNWMWAAKLPGECARMWKACVALRQALLDCGVGIDGGKDSLSMAARCGDELVKSPGTLVMTLYCTCDDITKTVTPDLKLKGTGRLVYIDLGGGKARVGGSCLAQVYGQLGETPPDVEDFKPLVAAFKATQGLLDSGAISAGHDRSDGGLASLLLEMAFAGEVGCGLEVDVPVVAGGEGGVLDALFSEEVGFVVEVSEERLSEVMEAYKVAGINAVDIGRVTDDGKVSIKVGGEEGIEGTTSGLRDVWEATSFQLERLQCDPSCVEQEESSMAGRTGPDYKLTFAPDATPAAWKVTARPKVCVLRQEGSNGDREMLSAFHEAGLEAWDVNMNDLLQGTITLDAFQGVVFVGGFSYADVLDSAKGWAATIKFNPKVWEQFEAFKARSDTFSLGVCNGCQLMALLGWIPKTEGMAAEQQPRFVHNTSGRFESRWSTVKGG</sequence>
<dbReference type="Gene3D" id="3.30.1330.10">
    <property type="entry name" value="PurM-like, N-terminal domain"/>
    <property type="match status" value="2"/>
</dbReference>
<evidence type="ECO:0000256" key="9">
    <source>
        <dbReference type="ARBA" id="ARBA00022842"/>
    </source>
</evidence>
<feature type="region of interest" description="Disordered" evidence="13">
    <location>
        <begin position="45"/>
        <end position="112"/>
    </location>
</feature>